<keyword evidence="5 9" id="KW-0049">Antioxidant</keyword>
<dbReference type="GO" id="GO:0034599">
    <property type="term" value="P:cellular response to oxidative stress"/>
    <property type="evidence" value="ECO:0007669"/>
    <property type="project" value="TreeGrafter"/>
</dbReference>
<dbReference type="PIRSF" id="PIRSF017267">
    <property type="entry name" value="Sulfiredoxin"/>
    <property type="match status" value="1"/>
</dbReference>
<evidence type="ECO:0000256" key="7">
    <source>
        <dbReference type="ARBA" id="ARBA00023157"/>
    </source>
</evidence>
<dbReference type="PANTHER" id="PTHR21348:SF2">
    <property type="entry name" value="SULFIREDOXIN-1"/>
    <property type="match status" value="1"/>
</dbReference>
<evidence type="ECO:0000256" key="8">
    <source>
        <dbReference type="ARBA" id="ARBA00047514"/>
    </source>
</evidence>
<dbReference type="InterPro" id="IPR003115">
    <property type="entry name" value="ParB_N"/>
</dbReference>
<keyword evidence="7 10" id="KW-1015">Disulfide bond</keyword>
<evidence type="ECO:0000256" key="10">
    <source>
        <dbReference type="PIRSR" id="PIRSR017267-2"/>
    </source>
</evidence>
<accession>A0A165HWY3</accession>
<organism evidence="12 13">
    <name type="scientific">Xylona heveae (strain CBS 132557 / TC161)</name>
    <dbReference type="NCBI Taxonomy" id="1328760"/>
    <lineage>
        <taxon>Eukaryota</taxon>
        <taxon>Fungi</taxon>
        <taxon>Dikarya</taxon>
        <taxon>Ascomycota</taxon>
        <taxon>Pezizomycotina</taxon>
        <taxon>Xylonomycetes</taxon>
        <taxon>Xylonales</taxon>
        <taxon>Xylonaceae</taxon>
        <taxon>Xylona</taxon>
    </lineage>
</organism>
<reference evidence="12 13" key="1">
    <citation type="journal article" date="2016" name="Fungal Biol.">
        <title>The genome of Xylona heveae provides a window into fungal endophytism.</title>
        <authorList>
            <person name="Gazis R."/>
            <person name="Kuo A."/>
            <person name="Riley R."/>
            <person name="LaButti K."/>
            <person name="Lipzen A."/>
            <person name="Lin J."/>
            <person name="Amirebrahimi M."/>
            <person name="Hesse C.N."/>
            <person name="Spatafora J.W."/>
            <person name="Henrissat B."/>
            <person name="Hainaut M."/>
            <person name="Grigoriev I.V."/>
            <person name="Hibbett D.S."/>
        </authorList>
    </citation>
    <scope>NUCLEOTIDE SEQUENCE [LARGE SCALE GENOMIC DNA]</scope>
    <source>
        <strain evidence="12 13">TC161</strain>
    </source>
</reference>
<evidence type="ECO:0000313" key="13">
    <source>
        <dbReference type="Proteomes" id="UP000076632"/>
    </source>
</evidence>
<sequence length="126" mass="14215">MSIQSAHVGITWIPLKDILRPIQPVLDESKVESMVCTLANPAEKYTYRPDADESETPLPAVDVLQYRRPEAEGRPERIFNFAMGSCHRLSAYTRSETEKVPAKVHKVTLSQLKMYLGASVERIVSE</sequence>
<keyword evidence="3 9" id="KW-0547">Nucleotide-binding</keyword>
<evidence type="ECO:0000256" key="6">
    <source>
        <dbReference type="ARBA" id="ARBA00023002"/>
    </source>
</evidence>
<evidence type="ECO:0000259" key="11">
    <source>
        <dbReference type="Pfam" id="PF02195"/>
    </source>
</evidence>
<evidence type="ECO:0000256" key="4">
    <source>
        <dbReference type="ARBA" id="ARBA00022840"/>
    </source>
</evidence>
<dbReference type="OMA" id="SQIRRPI"/>
<dbReference type="GeneID" id="28902065"/>
<protein>
    <recommendedName>
        <fullName evidence="2 9">Sulfiredoxin</fullName>
        <ecNumber evidence="2 9">1.8.98.2</ecNumber>
    </recommendedName>
</protein>
<evidence type="ECO:0000256" key="1">
    <source>
        <dbReference type="ARBA" id="ARBA00009609"/>
    </source>
</evidence>
<proteinExistence type="inferred from homology"/>
<comment type="catalytic activity">
    <reaction evidence="8 9">
        <text>S-hydroxy-S-oxy-L-cysteinyl-[peroxiredoxin] + [protein]-dithiol + ATP = S-hydroxy-L-cysteinyl-[peroxiredoxin] + [protein]-disulfide + ADP + phosphate</text>
        <dbReference type="Rhea" id="RHEA:17545"/>
        <dbReference type="Rhea" id="RHEA-COMP:10593"/>
        <dbReference type="Rhea" id="RHEA-COMP:10594"/>
        <dbReference type="Rhea" id="RHEA-COMP:13681"/>
        <dbReference type="Rhea" id="RHEA-COMP:17976"/>
        <dbReference type="ChEBI" id="CHEBI:29950"/>
        <dbReference type="ChEBI" id="CHEBI:30616"/>
        <dbReference type="ChEBI" id="CHEBI:43474"/>
        <dbReference type="ChEBI" id="CHEBI:50058"/>
        <dbReference type="ChEBI" id="CHEBI:61973"/>
        <dbReference type="ChEBI" id="CHEBI:61974"/>
        <dbReference type="ChEBI" id="CHEBI:456216"/>
        <dbReference type="EC" id="1.8.98.2"/>
    </reaction>
</comment>
<dbReference type="STRING" id="1328760.A0A165HWY3"/>
<dbReference type="FunCoup" id="A0A165HWY3">
    <property type="interactions" value="341"/>
</dbReference>
<comment type="similarity">
    <text evidence="1 9">Belongs to the sulfiredoxin family.</text>
</comment>
<evidence type="ECO:0000313" key="12">
    <source>
        <dbReference type="EMBL" id="KZF24041.1"/>
    </source>
</evidence>
<name>A0A165HWY3_XYLHT</name>
<dbReference type="RefSeq" id="XP_018189596.1">
    <property type="nucleotide sequence ID" value="XM_018336928.1"/>
</dbReference>
<dbReference type="Proteomes" id="UP000076632">
    <property type="component" value="Unassembled WGS sequence"/>
</dbReference>
<keyword evidence="6 9" id="KW-0560">Oxidoreductase</keyword>
<dbReference type="GO" id="GO:0032542">
    <property type="term" value="F:sulfiredoxin activity"/>
    <property type="evidence" value="ECO:0007669"/>
    <property type="project" value="UniProtKB-EC"/>
</dbReference>
<dbReference type="InParanoid" id="A0A165HWY3"/>
<dbReference type="GO" id="GO:0005524">
    <property type="term" value="F:ATP binding"/>
    <property type="evidence" value="ECO:0007669"/>
    <property type="project" value="UniProtKB-KW"/>
</dbReference>
<dbReference type="Pfam" id="PF02195">
    <property type="entry name" value="ParB_N"/>
    <property type="match status" value="1"/>
</dbReference>
<dbReference type="EMBL" id="KV407456">
    <property type="protein sequence ID" value="KZF24041.1"/>
    <property type="molecule type" value="Genomic_DNA"/>
</dbReference>
<dbReference type="SUPFAM" id="SSF110849">
    <property type="entry name" value="ParB/Sulfiredoxin"/>
    <property type="match status" value="1"/>
</dbReference>
<dbReference type="GO" id="GO:0005737">
    <property type="term" value="C:cytoplasm"/>
    <property type="evidence" value="ECO:0007669"/>
    <property type="project" value="TreeGrafter"/>
</dbReference>
<evidence type="ECO:0000256" key="5">
    <source>
        <dbReference type="ARBA" id="ARBA00022862"/>
    </source>
</evidence>
<dbReference type="Gene3D" id="3.90.1530.10">
    <property type="entry name" value="Conserved hypothetical protein from pyrococcus furiosus pfu- 392566-001, ParB domain"/>
    <property type="match status" value="1"/>
</dbReference>
<gene>
    <name evidence="12" type="ORF">L228DRAFT_87216</name>
</gene>
<evidence type="ECO:0000256" key="9">
    <source>
        <dbReference type="PIRNR" id="PIRNR017267"/>
    </source>
</evidence>
<evidence type="ECO:0000256" key="3">
    <source>
        <dbReference type="ARBA" id="ARBA00022741"/>
    </source>
</evidence>
<keyword evidence="13" id="KW-1185">Reference proteome</keyword>
<feature type="disulfide bond" description="Interchain" evidence="10">
    <location>
        <position position="86"/>
    </location>
</feature>
<dbReference type="InterPro" id="IPR036086">
    <property type="entry name" value="ParB/Sulfiredoxin_sf"/>
</dbReference>
<dbReference type="PANTHER" id="PTHR21348">
    <property type="match status" value="1"/>
</dbReference>
<dbReference type="AlphaFoldDB" id="A0A165HWY3"/>
<feature type="domain" description="ParB-like N-terminal" evidence="11">
    <location>
        <begin position="11"/>
        <end position="119"/>
    </location>
</feature>
<dbReference type="InterPro" id="IPR016692">
    <property type="entry name" value="Sulfiredoxin"/>
</dbReference>
<dbReference type="EC" id="1.8.98.2" evidence="2 9"/>
<evidence type="ECO:0000256" key="2">
    <source>
        <dbReference type="ARBA" id="ARBA00013055"/>
    </source>
</evidence>
<dbReference type="OrthoDB" id="10023328at2759"/>
<dbReference type="CDD" id="cd16395">
    <property type="entry name" value="Srx"/>
    <property type="match status" value="1"/>
</dbReference>
<keyword evidence="4 9" id="KW-0067">ATP-binding</keyword>